<dbReference type="KEGG" id="pfn:HZ99_21735"/>
<dbReference type="Pfam" id="PF16509">
    <property type="entry name" value="KORA"/>
    <property type="match status" value="1"/>
</dbReference>
<evidence type="ECO:0000313" key="4">
    <source>
        <dbReference type="EMBL" id="SUD28684.1"/>
    </source>
</evidence>
<evidence type="ECO:0000256" key="2">
    <source>
        <dbReference type="ARBA" id="ARBA00023163"/>
    </source>
</evidence>
<dbReference type="InterPro" id="IPR053721">
    <property type="entry name" value="Fimbrial_Adhesin_Reg"/>
</dbReference>
<evidence type="ECO:0000259" key="3">
    <source>
        <dbReference type="Pfam" id="PF16509"/>
    </source>
</evidence>
<feature type="domain" description="TrfB transcriptional repressor protein" evidence="3">
    <location>
        <begin position="7"/>
        <end position="89"/>
    </location>
</feature>
<dbReference type="RefSeq" id="WP_038445850.1">
    <property type="nucleotide sequence ID" value="NZ_CP008896.1"/>
</dbReference>
<dbReference type="Proteomes" id="UP000255125">
    <property type="component" value="Unassembled WGS sequence"/>
</dbReference>
<dbReference type="Gene3D" id="1.10.10.2690">
    <property type="match status" value="1"/>
</dbReference>
<dbReference type="InterPro" id="IPR032428">
    <property type="entry name" value="TrfB"/>
</dbReference>
<name>A0A379I7X9_PSEFL</name>
<evidence type="ECO:0000313" key="5">
    <source>
        <dbReference type="Proteomes" id="UP000255125"/>
    </source>
</evidence>
<gene>
    <name evidence="4" type="ORF">NCTC10392_00903</name>
</gene>
<dbReference type="GeneID" id="70099363"/>
<keyword evidence="1" id="KW-0805">Transcription regulation</keyword>
<evidence type="ECO:0000256" key="1">
    <source>
        <dbReference type="ARBA" id="ARBA00023015"/>
    </source>
</evidence>
<protein>
    <recommendedName>
        <fullName evidence="3">TrfB transcriptional repressor protein domain-containing protein</fullName>
    </recommendedName>
</protein>
<reference evidence="4 5" key="1">
    <citation type="submission" date="2018-06" db="EMBL/GenBank/DDBJ databases">
        <authorList>
            <consortium name="Pathogen Informatics"/>
            <person name="Doyle S."/>
        </authorList>
    </citation>
    <scope>NUCLEOTIDE SEQUENCE [LARGE SCALE GENOMIC DNA]</scope>
    <source>
        <strain evidence="4 5">NCTC10392</strain>
    </source>
</reference>
<dbReference type="AlphaFoldDB" id="A0A379I7X9"/>
<accession>A0A379I7X9</accession>
<dbReference type="OrthoDB" id="8453651at2"/>
<dbReference type="EMBL" id="UGUS01000002">
    <property type="protein sequence ID" value="SUD28684.1"/>
    <property type="molecule type" value="Genomic_DNA"/>
</dbReference>
<keyword evidence="2" id="KW-0804">Transcription</keyword>
<sequence>MQQPKYTAEQWDEFKDAFRGLNIGTVELARAVLVDGVRPSDLAKKTGDSRQLVYAAVKRVRGILQQHDAEELVPVMVWLPPELAEKVRQMAAPYDQPKSK</sequence>
<proteinExistence type="predicted"/>
<organism evidence="4 5">
    <name type="scientific">Pseudomonas fluorescens</name>
    <dbReference type="NCBI Taxonomy" id="294"/>
    <lineage>
        <taxon>Bacteria</taxon>
        <taxon>Pseudomonadati</taxon>
        <taxon>Pseudomonadota</taxon>
        <taxon>Gammaproteobacteria</taxon>
        <taxon>Pseudomonadales</taxon>
        <taxon>Pseudomonadaceae</taxon>
        <taxon>Pseudomonas</taxon>
    </lineage>
</organism>